<evidence type="ECO:0000256" key="2">
    <source>
        <dbReference type="ARBA" id="ARBA00022603"/>
    </source>
</evidence>
<reference evidence="6" key="1">
    <citation type="submission" date="2020-10" db="EMBL/GenBank/DDBJ databases">
        <authorList>
            <person name="Gilroy R."/>
        </authorList>
    </citation>
    <scope>NUCLEOTIDE SEQUENCE</scope>
    <source>
        <strain evidence="6">CHK184-20233</strain>
    </source>
</reference>
<reference evidence="6" key="2">
    <citation type="journal article" date="2021" name="PeerJ">
        <title>Extensive microbial diversity within the chicken gut microbiome revealed by metagenomics and culture.</title>
        <authorList>
            <person name="Gilroy R."/>
            <person name="Ravi A."/>
            <person name="Getino M."/>
            <person name="Pursley I."/>
            <person name="Horton D.L."/>
            <person name="Alikhan N.F."/>
            <person name="Baker D."/>
            <person name="Gharbi K."/>
            <person name="Hall N."/>
            <person name="Watson M."/>
            <person name="Adriaenssens E.M."/>
            <person name="Foster-Nyarko E."/>
            <person name="Jarju S."/>
            <person name="Secka A."/>
            <person name="Antonio M."/>
            <person name="Oren A."/>
            <person name="Chaudhuri R.R."/>
            <person name="La Ragione R."/>
            <person name="Hildebrand F."/>
            <person name="Pallen M.J."/>
        </authorList>
    </citation>
    <scope>NUCLEOTIDE SEQUENCE</scope>
    <source>
        <strain evidence="6">CHK184-20233</strain>
    </source>
</reference>
<keyword evidence="3" id="KW-0808">Transferase</keyword>
<keyword evidence="4" id="KW-0680">Restriction system</keyword>
<dbReference type="Pfam" id="PF01555">
    <property type="entry name" value="N6_N4_Mtase"/>
    <property type="match status" value="2"/>
</dbReference>
<accession>A0A9D1J3Q0</accession>
<keyword evidence="2" id="KW-0489">Methyltransferase</keyword>
<protein>
    <recommendedName>
        <fullName evidence="5">DNA methylase N-4/N-6 domain-containing protein</fullName>
    </recommendedName>
</protein>
<evidence type="ECO:0000313" key="7">
    <source>
        <dbReference type="Proteomes" id="UP000824232"/>
    </source>
</evidence>
<evidence type="ECO:0000259" key="5">
    <source>
        <dbReference type="Pfam" id="PF01555"/>
    </source>
</evidence>
<evidence type="ECO:0000256" key="4">
    <source>
        <dbReference type="ARBA" id="ARBA00022747"/>
    </source>
</evidence>
<dbReference type="InterPro" id="IPR002941">
    <property type="entry name" value="DNA_methylase_N4/N6"/>
</dbReference>
<dbReference type="GO" id="GO:0003677">
    <property type="term" value="F:DNA binding"/>
    <property type="evidence" value="ECO:0007669"/>
    <property type="project" value="InterPro"/>
</dbReference>
<dbReference type="PROSITE" id="PS00092">
    <property type="entry name" value="N6_MTASE"/>
    <property type="match status" value="1"/>
</dbReference>
<dbReference type="Gene3D" id="3.40.50.150">
    <property type="entry name" value="Vaccinia Virus protein VP39"/>
    <property type="match status" value="2"/>
</dbReference>
<dbReference type="GO" id="GO:0009307">
    <property type="term" value="P:DNA restriction-modification system"/>
    <property type="evidence" value="ECO:0007669"/>
    <property type="project" value="UniProtKB-KW"/>
</dbReference>
<proteinExistence type="inferred from homology"/>
<feature type="domain" description="DNA methylase N-4/N-6" evidence="5">
    <location>
        <begin position="15"/>
        <end position="66"/>
    </location>
</feature>
<comment type="similarity">
    <text evidence="1">Belongs to the N(4)/N(6)-methyltransferase family.</text>
</comment>
<evidence type="ECO:0000256" key="3">
    <source>
        <dbReference type="ARBA" id="ARBA00022679"/>
    </source>
</evidence>
<dbReference type="InterPro" id="IPR002052">
    <property type="entry name" value="DNA_methylase_N6_adenine_CS"/>
</dbReference>
<dbReference type="GO" id="GO:0008170">
    <property type="term" value="F:N-methyltransferase activity"/>
    <property type="evidence" value="ECO:0007669"/>
    <property type="project" value="InterPro"/>
</dbReference>
<dbReference type="GO" id="GO:0032259">
    <property type="term" value="P:methylation"/>
    <property type="evidence" value="ECO:0007669"/>
    <property type="project" value="UniProtKB-KW"/>
</dbReference>
<dbReference type="Proteomes" id="UP000824232">
    <property type="component" value="Unassembled WGS sequence"/>
</dbReference>
<gene>
    <name evidence="6" type="ORF">IAB38_05865</name>
</gene>
<feature type="domain" description="DNA methylase N-4/N-6" evidence="5">
    <location>
        <begin position="312"/>
        <end position="448"/>
    </location>
</feature>
<sequence length="463" mass="54079">MRETTRPVIYRTMKYWGKKPHNIWGNYIKKYCPKNGIVLDPFVGSGMTYFESIKNNRNPITIDINPISDISIRCLTKRNIDIELLSLSAKEIIDKISKEKYYINEYVCSCDLCGKNVDIYNYKINGKSTITYKCNNCNKIITKEIKNYRESNYVIDKWIPTKKMSDIESVSESFLKKIDKDCIAHLWTNRNLKILSEIYDMILKIDNSDIKELLVFAFLQCLHLTSKMCIPRNDNSNRPLSTSWGRPAYMLSKKTFEQNPLLAFEKAVFNGTGILKALKNSEEYLGKKIKSNGRHFLGSADEILDNFGESFVDLVITDPPYGNLIQYGDLSEIWVSWLEHYNSLYKINHNKEIIINKNKNVNYYKNKLKETFIKLNKVLKNDGFFILTFNSNKKEDWESLFYAIKHSNFKINKILLQKNKRSSEANVKAKNGIAISDYYLICQKGNWTTEFINNFLDSWEIDV</sequence>
<evidence type="ECO:0000256" key="1">
    <source>
        <dbReference type="ARBA" id="ARBA00006594"/>
    </source>
</evidence>
<dbReference type="SUPFAM" id="SSF53335">
    <property type="entry name" value="S-adenosyl-L-methionine-dependent methyltransferases"/>
    <property type="match status" value="2"/>
</dbReference>
<dbReference type="AlphaFoldDB" id="A0A9D1J3Q0"/>
<dbReference type="EMBL" id="DVHC01000060">
    <property type="protein sequence ID" value="HIR59560.1"/>
    <property type="molecule type" value="Genomic_DNA"/>
</dbReference>
<evidence type="ECO:0000313" key="6">
    <source>
        <dbReference type="EMBL" id="HIR59560.1"/>
    </source>
</evidence>
<name>A0A9D1J3Q0_9FIRM</name>
<organism evidence="6 7">
    <name type="scientific">Candidatus Onthousia excrementipullorum</name>
    <dbReference type="NCBI Taxonomy" id="2840884"/>
    <lineage>
        <taxon>Bacteria</taxon>
        <taxon>Bacillati</taxon>
        <taxon>Bacillota</taxon>
        <taxon>Bacilli</taxon>
        <taxon>Candidatus Onthousia</taxon>
    </lineage>
</organism>
<dbReference type="InterPro" id="IPR029063">
    <property type="entry name" value="SAM-dependent_MTases_sf"/>
</dbReference>
<comment type="caution">
    <text evidence="6">The sequence shown here is derived from an EMBL/GenBank/DDBJ whole genome shotgun (WGS) entry which is preliminary data.</text>
</comment>